<name>A0A7E5WF63_TRINI</name>
<dbReference type="GeneID" id="113502139"/>
<dbReference type="Proteomes" id="UP000322000">
    <property type="component" value="Chromosome 16"/>
</dbReference>
<evidence type="ECO:0000256" key="1">
    <source>
        <dbReference type="SAM" id="Phobius"/>
    </source>
</evidence>
<feature type="transmembrane region" description="Helical" evidence="1">
    <location>
        <begin position="106"/>
        <end position="124"/>
    </location>
</feature>
<keyword evidence="1" id="KW-0812">Transmembrane</keyword>
<feature type="transmembrane region" description="Helical" evidence="1">
    <location>
        <begin position="81"/>
        <end position="100"/>
    </location>
</feature>
<protein>
    <submittedName>
        <fullName evidence="3">Uncharacterized protein LOC113502139 isoform X1</fullName>
    </submittedName>
</protein>
<dbReference type="OrthoDB" id="7477067at2759"/>
<accession>A0A7E5WF63</accession>
<organism evidence="2 3">
    <name type="scientific">Trichoplusia ni</name>
    <name type="common">Cabbage looper</name>
    <dbReference type="NCBI Taxonomy" id="7111"/>
    <lineage>
        <taxon>Eukaryota</taxon>
        <taxon>Metazoa</taxon>
        <taxon>Ecdysozoa</taxon>
        <taxon>Arthropoda</taxon>
        <taxon>Hexapoda</taxon>
        <taxon>Insecta</taxon>
        <taxon>Pterygota</taxon>
        <taxon>Neoptera</taxon>
        <taxon>Endopterygota</taxon>
        <taxon>Lepidoptera</taxon>
        <taxon>Glossata</taxon>
        <taxon>Ditrysia</taxon>
        <taxon>Noctuoidea</taxon>
        <taxon>Noctuidae</taxon>
        <taxon>Plusiinae</taxon>
        <taxon>Trichoplusia</taxon>
    </lineage>
</organism>
<dbReference type="InParanoid" id="A0A7E5WF63"/>
<reference evidence="3" key="1">
    <citation type="submission" date="2025-08" db="UniProtKB">
        <authorList>
            <consortium name="RefSeq"/>
        </authorList>
    </citation>
    <scope>IDENTIFICATION</scope>
</reference>
<proteinExistence type="predicted"/>
<evidence type="ECO:0000313" key="3">
    <source>
        <dbReference type="RefSeq" id="XP_026739334.1"/>
    </source>
</evidence>
<dbReference type="KEGG" id="tnl:113502139"/>
<dbReference type="AlphaFoldDB" id="A0A7E5WF63"/>
<gene>
    <name evidence="3" type="primary">LOC113502139</name>
</gene>
<evidence type="ECO:0000313" key="2">
    <source>
        <dbReference type="Proteomes" id="UP000322000"/>
    </source>
</evidence>
<keyword evidence="1" id="KW-0472">Membrane</keyword>
<keyword evidence="1" id="KW-1133">Transmembrane helix</keyword>
<dbReference type="RefSeq" id="XP_026739334.1">
    <property type="nucleotide sequence ID" value="XM_026883533.1"/>
</dbReference>
<keyword evidence="2" id="KW-1185">Reference proteome</keyword>
<sequence>MEPNFPRTDAQLNRSLYALMINATEVIDDVANGMYADRCQWQTAMFGHRFSVSRTSCPGQDNGSIVNVLRNWLRTHEEAQVTARVMLASVLVVVGLWWLVRAVLTLLINLVCPLLVVILAVVCVPQLRAPLLGQNYPVLANLLRTILLKMAENIKT</sequence>